<sequence>MDLREFFDNIFNIDDTIEDLEKSFIRGNFIFDDGSLRSNIRPRDLMLKNSSTIRRSTTRNGGHHSIDNFFESFADDRQQNIGGGSIASKSQSVIKEFKSDSNGKFEEKIVIKDSSGNEKIITKQSDGSKTVQREIHKKDDKIVQDKEIVSDIGDDVRKIDIIGEKDGGGSNSTGSYWPYIWPFK</sequence>
<name>A0A922HMD5_DERFA</name>
<organism evidence="1 2">
    <name type="scientific">Dermatophagoides farinae</name>
    <name type="common">American house dust mite</name>
    <dbReference type="NCBI Taxonomy" id="6954"/>
    <lineage>
        <taxon>Eukaryota</taxon>
        <taxon>Metazoa</taxon>
        <taxon>Ecdysozoa</taxon>
        <taxon>Arthropoda</taxon>
        <taxon>Chelicerata</taxon>
        <taxon>Arachnida</taxon>
        <taxon>Acari</taxon>
        <taxon>Acariformes</taxon>
        <taxon>Sarcoptiformes</taxon>
        <taxon>Astigmata</taxon>
        <taxon>Psoroptidia</taxon>
        <taxon>Analgoidea</taxon>
        <taxon>Pyroglyphidae</taxon>
        <taxon>Dermatophagoidinae</taxon>
        <taxon>Dermatophagoides</taxon>
    </lineage>
</organism>
<keyword evidence="2" id="KW-1185">Reference proteome</keyword>
<reference evidence="1" key="2">
    <citation type="journal article" date="2022" name="Res Sq">
        <title>Comparative Genomics Reveals Insights into the Divergent Evolution of Astigmatic Mites and Household Pest Adaptations.</title>
        <authorList>
            <person name="Xiong Q."/>
            <person name="Wan A.T.-Y."/>
            <person name="Liu X.-Y."/>
            <person name="Fung C.S.-H."/>
            <person name="Xiao X."/>
            <person name="Malainual N."/>
            <person name="Hou J."/>
            <person name="Wang L."/>
            <person name="Wang M."/>
            <person name="Yang K."/>
            <person name="Cui Y."/>
            <person name="Leung E."/>
            <person name="Nong W."/>
            <person name="Shin S.-K."/>
            <person name="Au S."/>
            <person name="Jeong K.Y."/>
            <person name="Chew F.T."/>
            <person name="Hui J."/>
            <person name="Leung T.F."/>
            <person name="Tungtrongchitr A."/>
            <person name="Zhong N."/>
            <person name="Liu Z."/>
            <person name="Tsui S."/>
        </authorList>
    </citation>
    <scope>NUCLEOTIDE SEQUENCE</scope>
    <source>
        <strain evidence="1">Derf</strain>
        <tissue evidence="1">Whole organism</tissue>
    </source>
</reference>
<evidence type="ECO:0000313" key="2">
    <source>
        <dbReference type="Proteomes" id="UP000790347"/>
    </source>
</evidence>
<dbReference type="EMBL" id="ASGP02000007">
    <property type="protein sequence ID" value="KAH9497422.1"/>
    <property type="molecule type" value="Genomic_DNA"/>
</dbReference>
<dbReference type="AlphaFoldDB" id="A0A922HMD5"/>
<protein>
    <submittedName>
        <fullName evidence="1">Uncharacterized protein</fullName>
    </submittedName>
</protein>
<accession>A0A922HMD5</accession>
<gene>
    <name evidence="1" type="ORF">DERF_013415</name>
</gene>
<proteinExistence type="predicted"/>
<reference evidence="1" key="1">
    <citation type="submission" date="2013-05" db="EMBL/GenBank/DDBJ databases">
        <authorList>
            <person name="Yim A.K.Y."/>
            <person name="Chan T.F."/>
            <person name="Ji K.M."/>
            <person name="Liu X.Y."/>
            <person name="Zhou J.W."/>
            <person name="Li R.Q."/>
            <person name="Yang K.Y."/>
            <person name="Li J."/>
            <person name="Li M."/>
            <person name="Law P.T.W."/>
            <person name="Wu Y.L."/>
            <person name="Cai Z.L."/>
            <person name="Qin H."/>
            <person name="Bao Y."/>
            <person name="Leung R.K.K."/>
            <person name="Ng P.K.S."/>
            <person name="Zou J."/>
            <person name="Zhong X.J."/>
            <person name="Ran P.X."/>
            <person name="Zhong N.S."/>
            <person name="Liu Z.G."/>
            <person name="Tsui S.K.W."/>
        </authorList>
    </citation>
    <scope>NUCLEOTIDE SEQUENCE</scope>
    <source>
        <strain evidence="1">Derf</strain>
        <tissue evidence="1">Whole organism</tissue>
    </source>
</reference>
<evidence type="ECO:0000313" key="1">
    <source>
        <dbReference type="EMBL" id="KAH9497422.1"/>
    </source>
</evidence>
<comment type="caution">
    <text evidence="1">The sequence shown here is derived from an EMBL/GenBank/DDBJ whole genome shotgun (WGS) entry which is preliminary data.</text>
</comment>
<dbReference type="EMBL" id="ASGP02000007">
    <property type="protein sequence ID" value="KAH9497423.1"/>
    <property type="molecule type" value="Genomic_DNA"/>
</dbReference>
<dbReference type="Proteomes" id="UP000790347">
    <property type="component" value="Unassembled WGS sequence"/>
</dbReference>